<dbReference type="Proteomes" id="UP000623467">
    <property type="component" value="Unassembled WGS sequence"/>
</dbReference>
<comment type="caution">
    <text evidence="1">The sequence shown here is derived from an EMBL/GenBank/DDBJ whole genome shotgun (WGS) entry which is preliminary data.</text>
</comment>
<sequence>MYRLIPQVIRVFLDFPKPCFPELRRLSWVSCEDDIAYVPPEIWDLILRELDDHSLFTAGGICRAFNSRSTVIYLERKAISSEALAAGALDIESHCLPALLLPTFKPQLKTLVCRFTTLDDVPEDLHRLRRFLDNSHSLEELQLFFPYDDDLTRNSISEEAQYLREITIAAMNHISRAMAGKTAGPVFILPTPKVYMIGNWGAFGRGGSPGSFSFIAEAEDEEKKVRVIGSANLVWGPLWSRRSAPAHSAANPTSVLFRRISAASGAPRPFTLIAFGMDEMWWFQLGRSNSREFPPWEASPSTISTVLPHLTFPVLQHLHIHERLDPTALGAFLRRHLHITSISDETSGESMLLDAPVTLPLLTNISCADIARLGSLLDALDSSPQLAHISIPFQLDTPAAAASLTHALRRLSTVTFVAPICLLLDMVESEAEPLSWPPMDDVLGRLHGVNWVHVRCDTIGGARGLVPWLEMLPALLRVEFEFSKRAGRRATRALVQETRAMLTGVHVSVLSN</sequence>
<proteinExistence type="predicted"/>
<evidence type="ECO:0000313" key="2">
    <source>
        <dbReference type="Proteomes" id="UP000623467"/>
    </source>
</evidence>
<organism evidence="1 2">
    <name type="scientific">Mycena sanguinolenta</name>
    <dbReference type="NCBI Taxonomy" id="230812"/>
    <lineage>
        <taxon>Eukaryota</taxon>
        <taxon>Fungi</taxon>
        <taxon>Dikarya</taxon>
        <taxon>Basidiomycota</taxon>
        <taxon>Agaricomycotina</taxon>
        <taxon>Agaricomycetes</taxon>
        <taxon>Agaricomycetidae</taxon>
        <taxon>Agaricales</taxon>
        <taxon>Marasmiineae</taxon>
        <taxon>Mycenaceae</taxon>
        <taxon>Mycena</taxon>
    </lineage>
</organism>
<evidence type="ECO:0000313" key="1">
    <source>
        <dbReference type="EMBL" id="KAF7378512.1"/>
    </source>
</evidence>
<reference evidence="1" key="1">
    <citation type="submission" date="2020-05" db="EMBL/GenBank/DDBJ databases">
        <title>Mycena genomes resolve the evolution of fungal bioluminescence.</title>
        <authorList>
            <person name="Tsai I.J."/>
        </authorList>
    </citation>
    <scope>NUCLEOTIDE SEQUENCE</scope>
    <source>
        <strain evidence="1">160909Yilan</strain>
    </source>
</reference>
<protein>
    <recommendedName>
        <fullName evidence="3">F-box domain-containing protein</fullName>
    </recommendedName>
</protein>
<evidence type="ECO:0008006" key="3">
    <source>
        <dbReference type="Google" id="ProtNLM"/>
    </source>
</evidence>
<keyword evidence="2" id="KW-1185">Reference proteome</keyword>
<name>A0A8H6ZIP0_9AGAR</name>
<dbReference type="EMBL" id="JACAZH010000001">
    <property type="protein sequence ID" value="KAF7378512.1"/>
    <property type="molecule type" value="Genomic_DNA"/>
</dbReference>
<gene>
    <name evidence="1" type="ORF">MSAN_00278800</name>
</gene>
<dbReference type="OrthoDB" id="2957142at2759"/>
<dbReference type="AlphaFoldDB" id="A0A8H6ZIP0"/>
<accession>A0A8H6ZIP0</accession>